<evidence type="ECO:0000313" key="10">
    <source>
        <dbReference type="Proteomes" id="UP001302719"/>
    </source>
</evidence>
<comment type="similarity">
    <text evidence="6">Belongs to the exbB/tolQ family.</text>
</comment>
<keyword evidence="4 7" id="KW-1133">Transmembrane helix</keyword>
<dbReference type="KEGG" id="nall:PP769_02875"/>
<keyword evidence="5 7" id="KW-0472">Membrane</keyword>
<dbReference type="InterPro" id="IPR002898">
    <property type="entry name" value="MotA_ExbB_proton_chnl"/>
</dbReference>
<evidence type="ECO:0000256" key="2">
    <source>
        <dbReference type="ARBA" id="ARBA00022475"/>
    </source>
</evidence>
<dbReference type="RefSeq" id="WP_312644925.1">
    <property type="nucleotide sequence ID" value="NZ_CP116967.1"/>
</dbReference>
<reference evidence="9 10" key="1">
    <citation type="submission" date="2023-01" db="EMBL/GenBank/DDBJ databases">
        <title>Cultivation and genomic characterization of new, ubiquitous marine nitrite-oxidizing bacteria from the Nitrospirales.</title>
        <authorList>
            <person name="Mueller A.J."/>
            <person name="Daebeler A."/>
            <person name="Herbold C.W."/>
            <person name="Kirkegaard R.H."/>
            <person name="Daims H."/>
        </authorList>
    </citation>
    <scope>NUCLEOTIDE SEQUENCE [LARGE SCALE GENOMIC DNA]</scope>
    <source>
        <strain evidence="9 10">VA</strain>
    </source>
</reference>
<evidence type="ECO:0000256" key="4">
    <source>
        <dbReference type="ARBA" id="ARBA00022989"/>
    </source>
</evidence>
<evidence type="ECO:0000256" key="7">
    <source>
        <dbReference type="SAM" id="Phobius"/>
    </source>
</evidence>
<dbReference type="InterPro" id="IPR050790">
    <property type="entry name" value="ExbB/TolQ_transport"/>
</dbReference>
<keyword evidence="6" id="KW-0653">Protein transport</keyword>
<dbReference type="GO" id="GO:0005886">
    <property type="term" value="C:plasma membrane"/>
    <property type="evidence" value="ECO:0007669"/>
    <property type="project" value="UniProtKB-SubCell"/>
</dbReference>
<feature type="transmembrane region" description="Helical" evidence="7">
    <location>
        <begin position="183"/>
        <end position="204"/>
    </location>
</feature>
<accession>A0AA96GC81</accession>
<gene>
    <name evidence="9" type="ORF">PP769_02875</name>
</gene>
<feature type="domain" description="MotA/TolQ/ExbB proton channel" evidence="8">
    <location>
        <begin position="109"/>
        <end position="215"/>
    </location>
</feature>
<dbReference type="EMBL" id="CP116967">
    <property type="protein sequence ID" value="WNM58727.1"/>
    <property type="molecule type" value="Genomic_DNA"/>
</dbReference>
<dbReference type="AlphaFoldDB" id="A0AA96GC81"/>
<dbReference type="PANTHER" id="PTHR30625:SF3">
    <property type="entry name" value="TOL-PAL SYSTEM PROTEIN TOLQ"/>
    <property type="match status" value="1"/>
</dbReference>
<keyword evidence="3 7" id="KW-0812">Transmembrane</keyword>
<keyword evidence="6" id="KW-0813">Transport</keyword>
<organism evidence="9 10">
    <name type="scientific">Candidatus Nitrospira allomarina</name>
    <dbReference type="NCBI Taxonomy" id="3020900"/>
    <lineage>
        <taxon>Bacteria</taxon>
        <taxon>Pseudomonadati</taxon>
        <taxon>Nitrospirota</taxon>
        <taxon>Nitrospiria</taxon>
        <taxon>Nitrospirales</taxon>
        <taxon>Nitrospiraceae</taxon>
        <taxon>Nitrospira</taxon>
    </lineage>
</organism>
<dbReference type="Pfam" id="PF01618">
    <property type="entry name" value="MotA_ExbB"/>
    <property type="match status" value="1"/>
</dbReference>
<feature type="transmembrane region" description="Helical" evidence="7">
    <location>
        <begin position="12"/>
        <end position="37"/>
    </location>
</feature>
<evidence type="ECO:0000256" key="6">
    <source>
        <dbReference type="RuleBase" id="RU004057"/>
    </source>
</evidence>
<sequence length="239" mass="26602">MTFAANPSEFFGSLGLLSIVILFILSIFSVISWGIIVNRFRRFSRIRQEESQFLQLYEQNPIDQHTLRSQAQTLTYSPSSVVYLGITDRLPESSDLFTSRPSIEGKQAERSPNRQYLEKVAQYIIQNQIGQQEAYLPFLATTGNLTPFIGLLGTVLGIINAFHEIGLQGSASIAAVAPGVSEALVATAAGLFAAIPAVMAYNYFLSRIRKMSFRVEAFTIEFLNTIEEAEKAYEVEVTR</sequence>
<dbReference type="GO" id="GO:0017038">
    <property type="term" value="P:protein import"/>
    <property type="evidence" value="ECO:0007669"/>
    <property type="project" value="TreeGrafter"/>
</dbReference>
<evidence type="ECO:0000256" key="1">
    <source>
        <dbReference type="ARBA" id="ARBA00004651"/>
    </source>
</evidence>
<dbReference type="Proteomes" id="UP001302719">
    <property type="component" value="Chromosome"/>
</dbReference>
<name>A0AA96GC81_9BACT</name>
<evidence type="ECO:0000259" key="8">
    <source>
        <dbReference type="Pfam" id="PF01618"/>
    </source>
</evidence>
<evidence type="ECO:0000256" key="3">
    <source>
        <dbReference type="ARBA" id="ARBA00022692"/>
    </source>
</evidence>
<dbReference type="PANTHER" id="PTHR30625">
    <property type="entry name" value="PROTEIN TOLQ"/>
    <property type="match status" value="1"/>
</dbReference>
<keyword evidence="2" id="KW-1003">Cell membrane</keyword>
<evidence type="ECO:0000256" key="5">
    <source>
        <dbReference type="ARBA" id="ARBA00023136"/>
    </source>
</evidence>
<protein>
    <submittedName>
        <fullName evidence="9">MotA/TolQ/ExbB proton channel family protein</fullName>
    </submittedName>
</protein>
<feature type="transmembrane region" description="Helical" evidence="7">
    <location>
        <begin position="145"/>
        <end position="163"/>
    </location>
</feature>
<keyword evidence="10" id="KW-1185">Reference proteome</keyword>
<comment type="subcellular location">
    <subcellularLocation>
        <location evidence="1">Cell membrane</location>
        <topology evidence="1">Multi-pass membrane protein</topology>
    </subcellularLocation>
    <subcellularLocation>
        <location evidence="6">Membrane</location>
        <topology evidence="6">Multi-pass membrane protein</topology>
    </subcellularLocation>
</comment>
<proteinExistence type="inferred from homology"/>
<evidence type="ECO:0000313" key="9">
    <source>
        <dbReference type="EMBL" id="WNM58727.1"/>
    </source>
</evidence>